<keyword evidence="5" id="KW-0274">FAD</keyword>
<dbReference type="Gene3D" id="3.40.50.80">
    <property type="entry name" value="Nucleotide-binding domain of ferredoxin-NADP reductase (FNR) module"/>
    <property type="match status" value="1"/>
</dbReference>
<dbReference type="PROSITE" id="PS51085">
    <property type="entry name" value="2FE2S_FER_2"/>
    <property type="match status" value="1"/>
</dbReference>
<evidence type="ECO:0000256" key="8">
    <source>
        <dbReference type="ARBA" id="ARBA00023014"/>
    </source>
</evidence>
<evidence type="ECO:0000259" key="9">
    <source>
        <dbReference type="PROSITE" id="PS51085"/>
    </source>
</evidence>
<keyword evidence="7" id="KW-0408">Iron</keyword>
<evidence type="ECO:0000256" key="7">
    <source>
        <dbReference type="ARBA" id="ARBA00023004"/>
    </source>
</evidence>
<comment type="cofactor">
    <cofactor evidence="1">
        <name>FAD</name>
        <dbReference type="ChEBI" id="CHEBI:57692"/>
    </cofactor>
</comment>
<gene>
    <name evidence="11" type="primary">hmp_2</name>
    <name evidence="11" type="ORF">NCTC12929_02125</name>
</gene>
<keyword evidence="4" id="KW-0479">Metal-binding</keyword>
<dbReference type="InterPro" id="IPR050415">
    <property type="entry name" value="MRET"/>
</dbReference>
<dbReference type="PANTHER" id="PTHR47354:SF8">
    <property type="entry name" value="1,2-PHENYLACETYL-COA EPOXIDASE, SUBUNIT E"/>
    <property type="match status" value="1"/>
</dbReference>
<dbReference type="GO" id="GO:0050660">
    <property type="term" value="F:flavin adenine dinucleotide binding"/>
    <property type="evidence" value="ECO:0007669"/>
    <property type="project" value="TreeGrafter"/>
</dbReference>
<dbReference type="InterPro" id="IPR017927">
    <property type="entry name" value="FAD-bd_FR_type"/>
</dbReference>
<name>A0A7Z8YQU4_9FLAO</name>
<organism evidence="11 12">
    <name type="scientific">Bergeyella zoohelcum</name>
    <dbReference type="NCBI Taxonomy" id="1015"/>
    <lineage>
        <taxon>Bacteria</taxon>
        <taxon>Pseudomonadati</taxon>
        <taxon>Bacteroidota</taxon>
        <taxon>Flavobacteriia</taxon>
        <taxon>Flavobacteriales</taxon>
        <taxon>Weeksellaceae</taxon>
        <taxon>Bergeyella</taxon>
    </lineage>
</organism>
<dbReference type="Gene3D" id="2.40.30.10">
    <property type="entry name" value="Translation factors"/>
    <property type="match status" value="1"/>
</dbReference>
<evidence type="ECO:0000313" key="11">
    <source>
        <dbReference type="EMBL" id="VDH05969.1"/>
    </source>
</evidence>
<evidence type="ECO:0000256" key="1">
    <source>
        <dbReference type="ARBA" id="ARBA00001974"/>
    </source>
</evidence>
<dbReference type="InterPro" id="IPR036010">
    <property type="entry name" value="2Fe-2S_ferredoxin-like_sf"/>
</dbReference>
<evidence type="ECO:0000256" key="5">
    <source>
        <dbReference type="ARBA" id="ARBA00022827"/>
    </source>
</evidence>
<feature type="domain" description="2Fe-2S ferredoxin-type" evidence="9">
    <location>
        <begin position="281"/>
        <end position="371"/>
    </location>
</feature>
<dbReference type="InterPro" id="IPR012675">
    <property type="entry name" value="Beta-grasp_dom_sf"/>
</dbReference>
<protein>
    <submittedName>
        <fullName evidence="11">3-ketosteroid-9-alpha-hydroxylase reductase subunit</fullName>
        <ecNumber evidence="11">1.17.1.-</ecNumber>
    </submittedName>
</protein>
<dbReference type="PROSITE" id="PS00197">
    <property type="entry name" value="2FE2S_FER_1"/>
    <property type="match status" value="1"/>
</dbReference>
<dbReference type="CDD" id="cd00207">
    <property type="entry name" value="fer2"/>
    <property type="match status" value="1"/>
</dbReference>
<dbReference type="InterPro" id="IPR001041">
    <property type="entry name" value="2Fe-2S_ferredoxin-type"/>
</dbReference>
<evidence type="ECO:0000313" key="12">
    <source>
        <dbReference type="Proteomes" id="UP000270205"/>
    </source>
</evidence>
<dbReference type="Proteomes" id="UP000270205">
    <property type="component" value="Unassembled WGS sequence"/>
</dbReference>
<dbReference type="InterPro" id="IPR001433">
    <property type="entry name" value="OxRdtase_FAD/NAD-bd"/>
</dbReference>
<dbReference type="SUPFAM" id="SSF54292">
    <property type="entry name" value="2Fe-2S ferredoxin-like"/>
    <property type="match status" value="1"/>
</dbReference>
<keyword evidence="8" id="KW-0411">Iron-sulfur</keyword>
<dbReference type="Pfam" id="PF00175">
    <property type="entry name" value="NAD_binding_1"/>
    <property type="match status" value="1"/>
</dbReference>
<evidence type="ECO:0000256" key="4">
    <source>
        <dbReference type="ARBA" id="ARBA00022723"/>
    </source>
</evidence>
<comment type="caution">
    <text evidence="11">The sequence shown here is derived from an EMBL/GenBank/DDBJ whole genome shotgun (WGS) entry which is preliminary data.</text>
</comment>
<dbReference type="InterPro" id="IPR039261">
    <property type="entry name" value="FNR_nucleotide-bd"/>
</dbReference>
<proteinExistence type="predicted"/>
<dbReference type="EMBL" id="UYIV01000001">
    <property type="protein sequence ID" value="VDH05969.1"/>
    <property type="molecule type" value="Genomic_DNA"/>
</dbReference>
<feature type="domain" description="FAD-binding FR-type" evidence="10">
    <location>
        <begin position="12"/>
        <end position="116"/>
    </location>
</feature>
<dbReference type="AlphaFoldDB" id="A0A7Z8YQU4"/>
<dbReference type="EC" id="1.17.1.-" evidence="11"/>
<dbReference type="InterPro" id="IPR017938">
    <property type="entry name" value="Riboflavin_synthase-like_b-brl"/>
</dbReference>
<keyword evidence="3" id="KW-0001">2Fe-2S</keyword>
<dbReference type="InterPro" id="IPR008333">
    <property type="entry name" value="Cbr1-like_FAD-bd_dom"/>
</dbReference>
<accession>A0A7Z8YQU4</accession>
<sequence length="371" mass="42696">MNHQTESFVKNSKFYPLKIVKKKQLTKSSFALELEIPEEWKAVFHYHSGQFVTLQWQFGEQKIERDFSMTSTPHEEILSLGIKIHGEETATAHLYKNYQIGDELLVSPPQGRFILASKPDEFRTILLFAAGIGITPILSHLKNILHTEFRTRVFLFYGNTTRENIAFHDEIEQLKTRYAERLEVHYFLSQEATQPLYQGRMDKKKISLIINQFLTLDDTDEESTIWDAVDEVLICGPAGMVKEVANACYENGIRKENIHFEFFESYHESIYPIEVEVPLIQSIAVDYSYLGKNKSVHLADNSSRLLQMLLEKGEEVPYSCKSGICGTCMATLITGEVEQLENEFLTEKEEKEGKILPCMCIVKSKKIEIAF</sequence>
<dbReference type="GO" id="GO:0016491">
    <property type="term" value="F:oxidoreductase activity"/>
    <property type="evidence" value="ECO:0007669"/>
    <property type="project" value="UniProtKB-KW"/>
</dbReference>
<dbReference type="SUPFAM" id="SSF52343">
    <property type="entry name" value="Ferredoxin reductase-like, C-terminal NADP-linked domain"/>
    <property type="match status" value="1"/>
</dbReference>
<dbReference type="Pfam" id="PF00111">
    <property type="entry name" value="Fer2"/>
    <property type="match status" value="1"/>
</dbReference>
<keyword evidence="6 11" id="KW-0560">Oxidoreductase</keyword>
<dbReference type="Pfam" id="PF00970">
    <property type="entry name" value="FAD_binding_6"/>
    <property type="match status" value="1"/>
</dbReference>
<dbReference type="PROSITE" id="PS51384">
    <property type="entry name" value="FAD_FR"/>
    <property type="match status" value="1"/>
</dbReference>
<evidence type="ECO:0000256" key="6">
    <source>
        <dbReference type="ARBA" id="ARBA00023002"/>
    </source>
</evidence>
<dbReference type="InterPro" id="IPR006058">
    <property type="entry name" value="2Fe2S_fd_BS"/>
</dbReference>
<dbReference type="CDD" id="cd06214">
    <property type="entry name" value="PA_degradation_oxidoreductase_like"/>
    <property type="match status" value="1"/>
</dbReference>
<evidence type="ECO:0000259" key="10">
    <source>
        <dbReference type="PROSITE" id="PS51384"/>
    </source>
</evidence>
<evidence type="ECO:0000256" key="3">
    <source>
        <dbReference type="ARBA" id="ARBA00022714"/>
    </source>
</evidence>
<dbReference type="Gene3D" id="3.10.20.30">
    <property type="match status" value="1"/>
</dbReference>
<dbReference type="GO" id="GO:0046872">
    <property type="term" value="F:metal ion binding"/>
    <property type="evidence" value="ECO:0007669"/>
    <property type="project" value="UniProtKB-KW"/>
</dbReference>
<keyword evidence="2" id="KW-0285">Flavoprotein</keyword>
<dbReference type="PANTHER" id="PTHR47354">
    <property type="entry name" value="NADH OXIDOREDUCTASE HCR"/>
    <property type="match status" value="1"/>
</dbReference>
<dbReference type="SUPFAM" id="SSF63380">
    <property type="entry name" value="Riboflavin synthase domain-like"/>
    <property type="match status" value="1"/>
</dbReference>
<dbReference type="GO" id="GO:0051537">
    <property type="term" value="F:2 iron, 2 sulfur cluster binding"/>
    <property type="evidence" value="ECO:0007669"/>
    <property type="project" value="UniProtKB-KW"/>
</dbReference>
<dbReference type="PRINTS" id="PR00406">
    <property type="entry name" value="CYTB5RDTASE"/>
</dbReference>
<reference evidence="11 12" key="1">
    <citation type="submission" date="2018-11" db="EMBL/GenBank/DDBJ databases">
        <authorList>
            <consortium name="Pathogen Informatics"/>
        </authorList>
    </citation>
    <scope>NUCLEOTIDE SEQUENCE [LARGE SCALE GENOMIC DNA]</scope>
    <source>
        <strain evidence="11 12">NCTC12929</strain>
    </source>
</reference>
<evidence type="ECO:0000256" key="2">
    <source>
        <dbReference type="ARBA" id="ARBA00022630"/>
    </source>
</evidence>